<proteinExistence type="predicted"/>
<name>A0A382N1Z6_9ZZZZ</name>
<dbReference type="EMBL" id="UINC01097144">
    <property type="protein sequence ID" value="SVC54608.1"/>
    <property type="molecule type" value="Genomic_DNA"/>
</dbReference>
<accession>A0A382N1Z6</accession>
<dbReference type="InterPro" id="IPR007838">
    <property type="entry name" value="Cell_div_ZapA-like"/>
</dbReference>
<protein>
    <recommendedName>
        <fullName evidence="2">Cell division protein ZapA</fullName>
    </recommendedName>
</protein>
<evidence type="ECO:0000313" key="1">
    <source>
        <dbReference type="EMBL" id="SVC54608.1"/>
    </source>
</evidence>
<dbReference type="InterPro" id="IPR036192">
    <property type="entry name" value="Cell_div_ZapA-like_sf"/>
</dbReference>
<dbReference type="Pfam" id="PF05164">
    <property type="entry name" value="ZapA"/>
    <property type="match status" value="1"/>
</dbReference>
<sequence>MGKDITIVCPPKDKPGLKAASELLNEEIGAIPDKANALMLASLNLAFKQMTGSSDKEIDKKTNAKIEQLSKSVEKALD</sequence>
<dbReference type="AlphaFoldDB" id="A0A382N1Z6"/>
<reference evidence="1" key="1">
    <citation type="submission" date="2018-05" db="EMBL/GenBank/DDBJ databases">
        <authorList>
            <person name="Lanie J.A."/>
            <person name="Ng W.-L."/>
            <person name="Kazmierczak K.M."/>
            <person name="Andrzejewski T.M."/>
            <person name="Davidsen T.M."/>
            <person name="Wayne K.J."/>
            <person name="Tettelin H."/>
            <person name="Glass J.I."/>
            <person name="Rusch D."/>
            <person name="Podicherti R."/>
            <person name="Tsui H.-C.T."/>
            <person name="Winkler M.E."/>
        </authorList>
    </citation>
    <scope>NUCLEOTIDE SEQUENCE</scope>
</reference>
<evidence type="ECO:0008006" key="2">
    <source>
        <dbReference type="Google" id="ProtNLM"/>
    </source>
</evidence>
<gene>
    <name evidence="1" type="ORF">METZ01_LOCUS307462</name>
</gene>
<dbReference type="SUPFAM" id="SSF102829">
    <property type="entry name" value="Cell division protein ZapA-like"/>
    <property type="match status" value="1"/>
</dbReference>
<organism evidence="1">
    <name type="scientific">marine metagenome</name>
    <dbReference type="NCBI Taxonomy" id="408172"/>
    <lineage>
        <taxon>unclassified sequences</taxon>
        <taxon>metagenomes</taxon>
        <taxon>ecological metagenomes</taxon>
    </lineage>
</organism>